<evidence type="ECO:0000256" key="2">
    <source>
        <dbReference type="SAM" id="Phobius"/>
    </source>
</evidence>
<evidence type="ECO:0000256" key="1">
    <source>
        <dbReference type="SAM" id="MobiDB-lite"/>
    </source>
</evidence>
<feature type="transmembrane region" description="Helical" evidence="2">
    <location>
        <begin position="169"/>
        <end position="193"/>
    </location>
</feature>
<evidence type="ECO:0008006" key="5">
    <source>
        <dbReference type="Google" id="ProtNLM"/>
    </source>
</evidence>
<comment type="caution">
    <text evidence="3">The sequence shown here is derived from an EMBL/GenBank/DDBJ whole genome shotgun (WGS) entry which is preliminary data.</text>
</comment>
<organism evidence="3 4">
    <name type="scientific">Actinomadura yumaensis</name>
    <dbReference type="NCBI Taxonomy" id="111807"/>
    <lineage>
        <taxon>Bacteria</taxon>
        <taxon>Bacillati</taxon>
        <taxon>Actinomycetota</taxon>
        <taxon>Actinomycetes</taxon>
        <taxon>Streptosporangiales</taxon>
        <taxon>Thermomonosporaceae</taxon>
        <taxon>Actinomadura</taxon>
    </lineage>
</organism>
<feature type="transmembrane region" description="Helical" evidence="2">
    <location>
        <begin position="144"/>
        <end position="163"/>
    </location>
</feature>
<reference evidence="4" key="1">
    <citation type="journal article" date="2019" name="Int. J. Syst. Evol. Microbiol.">
        <title>The Global Catalogue of Microorganisms (GCM) 10K type strain sequencing project: providing services to taxonomists for standard genome sequencing and annotation.</title>
        <authorList>
            <consortium name="The Broad Institute Genomics Platform"/>
            <consortium name="The Broad Institute Genome Sequencing Center for Infectious Disease"/>
            <person name="Wu L."/>
            <person name="Ma J."/>
        </authorList>
    </citation>
    <scope>NUCLEOTIDE SEQUENCE [LARGE SCALE GENOMIC DNA]</scope>
    <source>
        <strain evidence="4">JCM 3369</strain>
    </source>
</reference>
<name>A0ABW2CSN1_9ACTN</name>
<feature type="region of interest" description="Disordered" evidence="1">
    <location>
        <begin position="1"/>
        <end position="27"/>
    </location>
</feature>
<evidence type="ECO:0000313" key="3">
    <source>
        <dbReference type="EMBL" id="MFC6884669.1"/>
    </source>
</evidence>
<keyword evidence="4" id="KW-1185">Reference proteome</keyword>
<accession>A0ABW2CSN1</accession>
<feature type="transmembrane region" description="Helical" evidence="2">
    <location>
        <begin position="69"/>
        <end position="93"/>
    </location>
</feature>
<keyword evidence="2" id="KW-0472">Membrane</keyword>
<gene>
    <name evidence="3" type="ORF">ACFQKB_33260</name>
</gene>
<dbReference type="RefSeq" id="WP_160823329.1">
    <property type="nucleotide sequence ID" value="NZ_JBHSXE010000001.1"/>
</dbReference>
<keyword evidence="2" id="KW-1133">Transmembrane helix</keyword>
<keyword evidence="2" id="KW-0812">Transmembrane</keyword>
<evidence type="ECO:0000313" key="4">
    <source>
        <dbReference type="Proteomes" id="UP001596380"/>
    </source>
</evidence>
<dbReference type="Proteomes" id="UP001596380">
    <property type="component" value="Unassembled WGS sequence"/>
</dbReference>
<proteinExistence type="predicted"/>
<protein>
    <recommendedName>
        <fullName evidence="5">DUF4383 domain-containing protein</fullName>
    </recommendedName>
</protein>
<sequence>MAETPYGPYSGGGRRAGGRRTAAGRSWERSFRCPATARRPREAPMARYADFIRLHEEISAGEPPRSRRLWWAGSALALLAGLVTFAGVLAFRGPFGVRVPIFAGPAATAEGAAFGYALCVLAGTLQATALLQVLVAVAARPVRAFAWIGGFAVTLLTLFPFAVPGTLGAALVTAAFDLVLGAGVVTLLSAVAASSLPPRPARP</sequence>
<dbReference type="EMBL" id="JBHSXS010000029">
    <property type="protein sequence ID" value="MFC6884669.1"/>
    <property type="molecule type" value="Genomic_DNA"/>
</dbReference>